<evidence type="ECO:0000313" key="11">
    <source>
        <dbReference type="Proteomes" id="UP000789845"/>
    </source>
</evidence>
<name>A0A9C7GAE7_9BACI</name>
<dbReference type="GO" id="GO:0005304">
    <property type="term" value="F:L-valine transmembrane transporter activity"/>
    <property type="evidence" value="ECO:0007669"/>
    <property type="project" value="TreeGrafter"/>
</dbReference>
<keyword evidence="8 9" id="KW-0472">Membrane</keyword>
<dbReference type="InterPro" id="IPR004685">
    <property type="entry name" value="Brnchd-chn_aa_trnsp_Livcs"/>
</dbReference>
<feature type="transmembrane region" description="Helical" evidence="9">
    <location>
        <begin position="372"/>
        <end position="389"/>
    </location>
</feature>
<sequence>MKKNSIALREVTAIGLMLFALFFGAGNMIFPPFLGQQAGTNVWPAVIGFLITGVGLPLLGVMAIARTGDLQTLSKRVHPLFAIIFPFILYLAIGPFFGIPRTGTVSYEISVTPFLSAGMANSPIPLILYSIIFFGITAWLSLNPTKLVNRIGKILTPALLIIIAILVTKSFITPMGDFSQPTGDYLKTPFFTGFIEGYLTLDALASLVFGIVVINSIRDKGITNRSTVTKACMTAGAIAAIGLAAVYLSLTYIGASSIDTIGTKENGAVLLSDAATHLFGSTGLVILGLAITLACLTTSIGLVSSCAQYFSTIFPMWSYRTLVFVLSLFSLVVANAGLTQLINVSLPILMMIYPIAIVLILLSYFHNFFNGYSFVYIFALIPTGVISFIDGLKMSGLDLTPLVIVLSKLPFYSEGVAWVIPALIGALVGYVISLIFGEAKKSILN</sequence>
<evidence type="ECO:0000256" key="9">
    <source>
        <dbReference type="RuleBase" id="RU362122"/>
    </source>
</evidence>
<evidence type="ECO:0000313" key="10">
    <source>
        <dbReference type="EMBL" id="CAG9608914.1"/>
    </source>
</evidence>
<accession>A0A9C7GAE7</accession>
<keyword evidence="4" id="KW-1003">Cell membrane</keyword>
<dbReference type="Proteomes" id="UP000789845">
    <property type="component" value="Unassembled WGS sequence"/>
</dbReference>
<evidence type="ECO:0000256" key="6">
    <source>
        <dbReference type="ARBA" id="ARBA00022970"/>
    </source>
</evidence>
<dbReference type="GO" id="GO:0005886">
    <property type="term" value="C:plasma membrane"/>
    <property type="evidence" value="ECO:0007669"/>
    <property type="project" value="UniProtKB-SubCell"/>
</dbReference>
<keyword evidence="6 9" id="KW-0029">Amino-acid transport</keyword>
<dbReference type="AlphaFoldDB" id="A0A9C7GAE7"/>
<keyword evidence="5 9" id="KW-0812">Transmembrane</keyword>
<evidence type="ECO:0000256" key="7">
    <source>
        <dbReference type="ARBA" id="ARBA00022989"/>
    </source>
</evidence>
<dbReference type="PANTHER" id="PTHR30588:SF8">
    <property type="entry name" value="BRANCHED-CHAIN AMINO ACID PERMEASE BRAB"/>
    <property type="match status" value="1"/>
</dbReference>
<feature type="transmembrane region" description="Helical" evidence="9">
    <location>
        <begin position="12"/>
        <end position="30"/>
    </location>
</feature>
<dbReference type="GO" id="GO:0015188">
    <property type="term" value="F:L-isoleucine transmembrane transporter activity"/>
    <property type="evidence" value="ECO:0007669"/>
    <property type="project" value="TreeGrafter"/>
</dbReference>
<evidence type="ECO:0000256" key="1">
    <source>
        <dbReference type="ARBA" id="ARBA00004651"/>
    </source>
</evidence>
<comment type="function">
    <text evidence="9">Component of the transport system for branched-chain amino acids.</text>
</comment>
<evidence type="ECO:0000256" key="8">
    <source>
        <dbReference type="ARBA" id="ARBA00023136"/>
    </source>
</evidence>
<keyword evidence="11" id="KW-1185">Reference proteome</keyword>
<keyword evidence="3 9" id="KW-0813">Transport</keyword>
<protein>
    <recommendedName>
        <fullName evidence="9">Branched-chain amino acid transport system carrier protein</fullName>
    </recommendedName>
</protein>
<dbReference type="NCBIfam" id="TIGR00796">
    <property type="entry name" value="livcs"/>
    <property type="match status" value="1"/>
</dbReference>
<proteinExistence type="inferred from homology"/>
<organism evidence="10 11">
    <name type="scientific">Pseudoneobacillus rhizosphaerae</name>
    <dbReference type="NCBI Taxonomy" id="2880968"/>
    <lineage>
        <taxon>Bacteria</taxon>
        <taxon>Bacillati</taxon>
        <taxon>Bacillota</taxon>
        <taxon>Bacilli</taxon>
        <taxon>Bacillales</taxon>
        <taxon>Bacillaceae</taxon>
        <taxon>Pseudoneobacillus</taxon>
    </lineage>
</organism>
<dbReference type="PANTHER" id="PTHR30588">
    <property type="entry name" value="BRANCHED-CHAIN AMINO ACID TRANSPORT SYSTEM 2 CARRIER PROTEIN"/>
    <property type="match status" value="1"/>
</dbReference>
<feature type="transmembrane region" description="Helical" evidence="9">
    <location>
        <begin position="344"/>
        <end position="365"/>
    </location>
</feature>
<dbReference type="RefSeq" id="WP_230497157.1">
    <property type="nucleotide sequence ID" value="NZ_CAKJTG010000014.1"/>
</dbReference>
<gene>
    <name evidence="10" type="primary">brnQ</name>
    <name evidence="10" type="ORF">NEOCIP111885_02632</name>
</gene>
<dbReference type="GO" id="GO:0015820">
    <property type="term" value="P:L-leucine transport"/>
    <property type="evidence" value="ECO:0007669"/>
    <property type="project" value="TreeGrafter"/>
</dbReference>
<feature type="transmembrane region" description="Helical" evidence="9">
    <location>
        <begin position="235"/>
        <end position="258"/>
    </location>
</feature>
<evidence type="ECO:0000256" key="5">
    <source>
        <dbReference type="ARBA" id="ARBA00022692"/>
    </source>
</evidence>
<dbReference type="EMBL" id="CAKJTG010000014">
    <property type="protein sequence ID" value="CAG9608914.1"/>
    <property type="molecule type" value="Genomic_DNA"/>
</dbReference>
<feature type="transmembrane region" description="Helical" evidence="9">
    <location>
        <begin position="42"/>
        <end position="65"/>
    </location>
</feature>
<evidence type="ECO:0000256" key="4">
    <source>
        <dbReference type="ARBA" id="ARBA00022475"/>
    </source>
</evidence>
<evidence type="ECO:0000256" key="3">
    <source>
        <dbReference type="ARBA" id="ARBA00022448"/>
    </source>
</evidence>
<reference evidence="10" key="1">
    <citation type="submission" date="2021-10" db="EMBL/GenBank/DDBJ databases">
        <authorList>
            <person name="Criscuolo A."/>
        </authorList>
    </citation>
    <scope>NUCLEOTIDE SEQUENCE</scope>
    <source>
        <strain evidence="10">CIP111885</strain>
    </source>
</reference>
<dbReference type="GO" id="GO:0015190">
    <property type="term" value="F:L-leucine transmembrane transporter activity"/>
    <property type="evidence" value="ECO:0007669"/>
    <property type="project" value="TreeGrafter"/>
</dbReference>
<feature type="transmembrane region" description="Helical" evidence="9">
    <location>
        <begin position="278"/>
        <end position="305"/>
    </location>
</feature>
<evidence type="ECO:0000256" key="2">
    <source>
        <dbReference type="ARBA" id="ARBA00008540"/>
    </source>
</evidence>
<dbReference type="Pfam" id="PF05525">
    <property type="entry name" value="Branch_AA_trans"/>
    <property type="match status" value="1"/>
</dbReference>
<feature type="transmembrane region" description="Helical" evidence="9">
    <location>
        <begin position="154"/>
        <end position="172"/>
    </location>
</feature>
<comment type="subcellular location">
    <subcellularLocation>
        <location evidence="1 9">Cell membrane</location>
        <topology evidence="1 9">Multi-pass membrane protein</topology>
    </subcellularLocation>
</comment>
<comment type="caution">
    <text evidence="10">The sequence shown here is derived from an EMBL/GenBank/DDBJ whole genome shotgun (WGS) entry which is preliminary data.</text>
</comment>
<comment type="similarity">
    <text evidence="2 9">Belongs to the branched chain amino acid transporter family.</text>
</comment>
<feature type="transmembrane region" description="Helical" evidence="9">
    <location>
        <begin position="416"/>
        <end position="436"/>
    </location>
</feature>
<feature type="transmembrane region" description="Helical" evidence="9">
    <location>
        <begin position="192"/>
        <end position="214"/>
    </location>
</feature>
<dbReference type="GO" id="GO:0015818">
    <property type="term" value="P:isoleucine transport"/>
    <property type="evidence" value="ECO:0007669"/>
    <property type="project" value="TreeGrafter"/>
</dbReference>
<feature type="transmembrane region" description="Helical" evidence="9">
    <location>
        <begin position="77"/>
        <end position="99"/>
    </location>
</feature>
<keyword evidence="7 9" id="KW-1133">Transmembrane helix</keyword>
<feature type="transmembrane region" description="Helical" evidence="9">
    <location>
        <begin position="317"/>
        <end position="338"/>
    </location>
</feature>
<feature type="transmembrane region" description="Helical" evidence="9">
    <location>
        <begin position="119"/>
        <end position="142"/>
    </location>
</feature>